<dbReference type="EMBL" id="QGHB01000008">
    <property type="protein sequence ID" value="PWK84456.1"/>
    <property type="molecule type" value="Genomic_DNA"/>
</dbReference>
<feature type="domain" description="GH15-like" evidence="1">
    <location>
        <begin position="38"/>
        <end position="168"/>
    </location>
</feature>
<dbReference type="Pfam" id="PF00723">
    <property type="entry name" value="Glyco_hydro_15"/>
    <property type="match status" value="1"/>
</dbReference>
<proteinExistence type="predicted"/>
<comment type="caution">
    <text evidence="2">The sequence shown here is derived from an EMBL/GenBank/DDBJ whole genome shotgun (WGS) entry which is preliminary data.</text>
</comment>
<reference evidence="2 3" key="1">
    <citation type="submission" date="2018-05" db="EMBL/GenBank/DDBJ databases">
        <title>Genomic Encyclopedia of Type Strains, Phase IV (KMG-IV): sequencing the most valuable type-strain genomes for metagenomic binning, comparative biology and taxonomic classification.</title>
        <authorList>
            <person name="Goeker M."/>
        </authorList>
    </citation>
    <scope>NUCLEOTIDE SEQUENCE [LARGE SCALE GENOMIC DNA]</scope>
    <source>
        <strain evidence="2 3">DSM 45480</strain>
    </source>
</reference>
<dbReference type="InterPro" id="IPR012341">
    <property type="entry name" value="6hp_glycosidase-like_sf"/>
</dbReference>
<keyword evidence="2" id="KW-0378">Hydrolase</keyword>
<name>A0A316HV23_9PSEU</name>
<dbReference type="SUPFAM" id="SSF48208">
    <property type="entry name" value="Six-hairpin glycosidases"/>
    <property type="match status" value="1"/>
</dbReference>
<evidence type="ECO:0000259" key="1">
    <source>
        <dbReference type="Pfam" id="PF00723"/>
    </source>
</evidence>
<dbReference type="Proteomes" id="UP000246005">
    <property type="component" value="Unassembled WGS sequence"/>
</dbReference>
<dbReference type="InterPro" id="IPR011613">
    <property type="entry name" value="GH15-like"/>
</dbReference>
<evidence type="ECO:0000313" key="3">
    <source>
        <dbReference type="Proteomes" id="UP000246005"/>
    </source>
</evidence>
<dbReference type="AlphaFoldDB" id="A0A316HV23"/>
<dbReference type="GO" id="GO:0005975">
    <property type="term" value="P:carbohydrate metabolic process"/>
    <property type="evidence" value="ECO:0007669"/>
    <property type="project" value="InterPro"/>
</dbReference>
<accession>A0A316HV23</accession>
<dbReference type="InterPro" id="IPR008928">
    <property type="entry name" value="6-hairpin_glycosidase_sf"/>
</dbReference>
<sequence>MALLTGPCLHVGGWECVCGDARIDCCGASLRVTGTSDPMVLRSALTLKGLVHVPSGSIMAAATTSLPEELGGVRNWDYRYCWLRDAAMTAAALVSLGSFDEAEGFLAWLHGVLATVQGPERLHPLYTLHGTQLGAEAVIDTLPGYAGSRPVRVGNLANQQVQLDVLAEPQGNGHHRFGTVALITVVHGHR</sequence>
<dbReference type="PANTHER" id="PTHR31616">
    <property type="entry name" value="TREHALASE"/>
    <property type="match status" value="1"/>
</dbReference>
<dbReference type="Gene3D" id="1.50.10.10">
    <property type="match status" value="1"/>
</dbReference>
<organism evidence="2 3">
    <name type="scientific">Lentzea atacamensis</name>
    <dbReference type="NCBI Taxonomy" id="531938"/>
    <lineage>
        <taxon>Bacteria</taxon>
        <taxon>Bacillati</taxon>
        <taxon>Actinomycetota</taxon>
        <taxon>Actinomycetes</taxon>
        <taxon>Pseudonocardiales</taxon>
        <taxon>Pseudonocardiaceae</taxon>
        <taxon>Lentzea</taxon>
    </lineage>
</organism>
<protein>
    <submittedName>
        <fullName evidence="2">Glycosyl hydrolase family 15</fullName>
    </submittedName>
</protein>
<dbReference type="GO" id="GO:0004553">
    <property type="term" value="F:hydrolase activity, hydrolyzing O-glycosyl compounds"/>
    <property type="evidence" value="ECO:0007669"/>
    <property type="project" value="UniProtKB-ARBA"/>
</dbReference>
<evidence type="ECO:0000313" key="2">
    <source>
        <dbReference type="EMBL" id="PWK84456.1"/>
    </source>
</evidence>
<gene>
    <name evidence="2" type="ORF">C8D88_10871</name>
</gene>
<dbReference type="PANTHER" id="PTHR31616:SF0">
    <property type="entry name" value="GLUCAN 1,4-ALPHA-GLUCOSIDASE"/>
    <property type="match status" value="1"/>
</dbReference>